<gene>
    <name evidence="2" type="ORF">DJ535_12180</name>
</gene>
<evidence type="ECO:0000313" key="2">
    <source>
        <dbReference type="EMBL" id="THE38461.1"/>
    </source>
</evidence>
<sequence>MMKLKVNERPELNKKKEATNSLKSPQTACISALFRNITSGFKDGKVSYSDTLSDFSPAVANLLGLNNVSASELSSIDVVVNDLSKKNLHDSSEVMEDISLQLKSLLSSSGVDFY</sequence>
<dbReference type="RefSeq" id="WP_136345423.1">
    <property type="nucleotide sequence ID" value="NZ_QFVP01000006.1"/>
</dbReference>
<reference evidence="2 3" key="1">
    <citation type="submission" date="2018-05" db="EMBL/GenBank/DDBJ databases">
        <title>Isolation and genomic analyses of lactose-positive bacteria from faecal samples of preterm neonates.</title>
        <authorList>
            <person name="Chen Y."/>
            <person name="Brook T.C."/>
            <person name="O'Neill I."/>
            <person name="Soe C.Z."/>
            <person name="Hall L.J."/>
            <person name="Hoyles L."/>
        </authorList>
    </citation>
    <scope>NUCLEOTIDE SEQUENCE [LARGE SCALE GENOMIC DNA]</scope>
    <source>
        <strain evidence="2 3">P080C CL</strain>
    </source>
</reference>
<dbReference type="Proteomes" id="UP000306790">
    <property type="component" value="Unassembled WGS sequence"/>
</dbReference>
<keyword evidence="3" id="KW-1185">Reference proteome</keyword>
<proteinExistence type="predicted"/>
<evidence type="ECO:0000256" key="1">
    <source>
        <dbReference type="SAM" id="MobiDB-lite"/>
    </source>
</evidence>
<comment type="caution">
    <text evidence="2">The sequence shown here is derived from an EMBL/GenBank/DDBJ whole genome shotgun (WGS) entry which is preliminary data.</text>
</comment>
<accession>A0ABY2PUP6</accession>
<protein>
    <submittedName>
        <fullName evidence="2">Uncharacterized protein</fullName>
    </submittedName>
</protein>
<name>A0ABY2PUP6_9ENTR</name>
<evidence type="ECO:0000313" key="3">
    <source>
        <dbReference type="Proteomes" id="UP000306790"/>
    </source>
</evidence>
<feature type="region of interest" description="Disordered" evidence="1">
    <location>
        <begin position="1"/>
        <end position="20"/>
    </location>
</feature>
<dbReference type="EMBL" id="QFVP01000006">
    <property type="protein sequence ID" value="THE38461.1"/>
    <property type="molecule type" value="Genomic_DNA"/>
</dbReference>
<organism evidence="2 3">
    <name type="scientific">Citrobacter murliniae</name>
    <dbReference type="NCBI Taxonomy" id="67829"/>
    <lineage>
        <taxon>Bacteria</taxon>
        <taxon>Pseudomonadati</taxon>
        <taxon>Pseudomonadota</taxon>
        <taxon>Gammaproteobacteria</taxon>
        <taxon>Enterobacterales</taxon>
        <taxon>Enterobacteriaceae</taxon>
        <taxon>Citrobacter</taxon>
        <taxon>Citrobacter freundii complex</taxon>
    </lineage>
</organism>
<feature type="compositionally biased region" description="Basic and acidic residues" evidence="1">
    <location>
        <begin position="1"/>
        <end position="18"/>
    </location>
</feature>